<name>A0A1A8W8L9_PLAOA</name>
<proteinExistence type="predicted"/>
<keyword evidence="2" id="KW-1133">Transmembrane helix</keyword>
<keyword evidence="2" id="KW-0472">Membrane</keyword>
<dbReference type="InterPro" id="IPR024288">
    <property type="entry name" value="SICA_C"/>
</dbReference>
<protein>
    <submittedName>
        <fullName evidence="4">STP1 protein</fullName>
    </submittedName>
</protein>
<reference evidence="5" key="1">
    <citation type="submission" date="2016-05" db="EMBL/GenBank/DDBJ databases">
        <authorList>
            <person name="Naeem Raeece"/>
        </authorList>
    </citation>
    <scope>NUCLEOTIDE SEQUENCE [LARGE SCALE GENOMIC DNA]</scope>
</reference>
<organism evidence="4 5">
    <name type="scientific">Plasmodium ovale curtisi</name>
    <dbReference type="NCBI Taxonomy" id="864141"/>
    <lineage>
        <taxon>Eukaryota</taxon>
        <taxon>Sar</taxon>
        <taxon>Alveolata</taxon>
        <taxon>Apicomplexa</taxon>
        <taxon>Aconoidasida</taxon>
        <taxon>Haemosporida</taxon>
        <taxon>Plasmodiidae</taxon>
        <taxon>Plasmodium</taxon>
        <taxon>Plasmodium (Plasmodium)</taxon>
    </lineage>
</organism>
<feature type="transmembrane region" description="Helical" evidence="2">
    <location>
        <begin position="435"/>
        <end position="465"/>
    </location>
</feature>
<dbReference type="EMBL" id="FLQU01000681">
    <property type="protein sequence ID" value="SBS89158.1"/>
    <property type="molecule type" value="Genomic_DNA"/>
</dbReference>
<accession>A0A1A8W8L9</accession>
<evidence type="ECO:0000256" key="1">
    <source>
        <dbReference type="SAM" id="MobiDB-lite"/>
    </source>
</evidence>
<feature type="domain" description="Schizont-infected cell agglutination C-terminal" evidence="3">
    <location>
        <begin position="536"/>
        <end position="594"/>
    </location>
</feature>
<evidence type="ECO:0000256" key="2">
    <source>
        <dbReference type="SAM" id="Phobius"/>
    </source>
</evidence>
<evidence type="ECO:0000313" key="5">
    <source>
        <dbReference type="Proteomes" id="UP000078560"/>
    </source>
</evidence>
<dbReference type="AlphaFoldDB" id="A0A1A8W8L9"/>
<dbReference type="Pfam" id="PF12879">
    <property type="entry name" value="SICA_C"/>
    <property type="match status" value="1"/>
</dbReference>
<feature type="compositionally biased region" description="Polar residues" evidence="1">
    <location>
        <begin position="266"/>
        <end position="282"/>
    </location>
</feature>
<keyword evidence="2" id="KW-0812">Transmembrane</keyword>
<sequence length="817" mass="96393">MERGKYNCDDIQRVSKKNTVNIFLPYKTPILHGAIKIIKDFTDDKDDGVDYINLCEEIYKYVNVQKECINPELRRTKEKLFNREWKNIINGLRQTLRSKGISKICYWEGDGKENEKRYVLQINDKFRKFCMEKKKKETTFNLYFKECMEYLEWVEGKKKEFLSLDPGYMYIKSYKEYFDIRYNCNYPWLLNTAPDITCSKLTTVKAREKDIPGKKVDDTQKASPDVAKVSPVDDIKVNSPPPETSSKVGDPIIGKSPNISPEKESTQITSSPDTDVDPQSNISSAILDGTPIIQKAPIFQPIPYSHPNPDDEYLKIQEFFYSHPNNLEGQKITQYIREPFYTKPVSFPKTYPTYIHSNPNASIVTKIYDYILPKYTPAKHYPASLTHVQPYQAAISTAAKYTLNSKPWKTLSKKKMEIVKIQLPIPDPSLFRSPFMIYFLVLLILSTIITIFYLLYKYTTFGLLFSKKKKKKLLKRQLEINKIREVPPHFFNIDNHSINVSSYENEMNEDKNIYNQMIIQKGFLKKNISIPQEKKSKKKAIIDIHMELFNECKNNEWELQKNNFLEICLEEIMAECNQICVNSNKGDLIMKSISIKNTKEQITVLWDKWADRYTHIWRNFKRENAFKVLQYDWKEEEKVYLEKIKGKNNIFNEKEKITLIEIKKDIWRRWITKQATLIQQYQKEQWFKSVVEQIEDVSDEYKKGEIKDDIFALNIEKLDNMKNNNALCKDDNHLFLIKVMIQIFMMVIEECIKEESPEKTELLLDSLIKELRTKDNIDINSTNEETIANKLVEMTDKNFLNLNDETTENHFAYTREK</sequence>
<gene>
    <name evidence="4" type="ORF">POVCU2_0052750</name>
</gene>
<evidence type="ECO:0000313" key="4">
    <source>
        <dbReference type="EMBL" id="SBS89158.1"/>
    </source>
</evidence>
<dbReference type="Proteomes" id="UP000078560">
    <property type="component" value="Unassembled WGS sequence"/>
</dbReference>
<feature type="region of interest" description="Disordered" evidence="1">
    <location>
        <begin position="212"/>
        <end position="282"/>
    </location>
</feature>
<evidence type="ECO:0000259" key="3">
    <source>
        <dbReference type="Pfam" id="PF12879"/>
    </source>
</evidence>